<evidence type="ECO:0000259" key="5">
    <source>
        <dbReference type="PROSITE" id="PS50214"/>
    </source>
</evidence>
<protein>
    <recommendedName>
        <fullName evidence="5">Disintegrin domain-containing protein</fullName>
    </recommendedName>
</protein>
<organism evidence="6 7">
    <name type="scientific">Araneus ventricosus</name>
    <name type="common">Orbweaver spider</name>
    <name type="synonym">Epeira ventricosa</name>
    <dbReference type="NCBI Taxonomy" id="182803"/>
    <lineage>
        <taxon>Eukaryota</taxon>
        <taxon>Metazoa</taxon>
        <taxon>Ecdysozoa</taxon>
        <taxon>Arthropoda</taxon>
        <taxon>Chelicerata</taxon>
        <taxon>Arachnida</taxon>
        <taxon>Araneae</taxon>
        <taxon>Araneomorphae</taxon>
        <taxon>Entelegynae</taxon>
        <taxon>Araneoidea</taxon>
        <taxon>Araneidae</taxon>
        <taxon>Araneus</taxon>
    </lineage>
</organism>
<accession>A0A4Y2PUG3</accession>
<evidence type="ECO:0000256" key="2">
    <source>
        <dbReference type="SAM" id="MobiDB-lite"/>
    </source>
</evidence>
<dbReference type="GO" id="GO:0007219">
    <property type="term" value="P:Notch signaling pathway"/>
    <property type="evidence" value="ECO:0007669"/>
    <property type="project" value="TreeGrafter"/>
</dbReference>
<dbReference type="GO" id="GO:0004222">
    <property type="term" value="F:metalloendopeptidase activity"/>
    <property type="evidence" value="ECO:0007669"/>
    <property type="project" value="TreeGrafter"/>
</dbReference>
<keyword evidence="7" id="KW-1185">Reference proteome</keyword>
<dbReference type="GO" id="GO:0005886">
    <property type="term" value="C:plasma membrane"/>
    <property type="evidence" value="ECO:0007669"/>
    <property type="project" value="TreeGrafter"/>
</dbReference>
<keyword evidence="3" id="KW-0472">Membrane</keyword>
<dbReference type="InterPro" id="IPR051489">
    <property type="entry name" value="ADAM_Metalloproteinase"/>
</dbReference>
<name>A0A4Y2PUG3_ARAVE</name>
<dbReference type="SMART" id="SM00050">
    <property type="entry name" value="DISIN"/>
    <property type="match status" value="1"/>
</dbReference>
<reference evidence="6 7" key="1">
    <citation type="journal article" date="2019" name="Sci. Rep.">
        <title>Orb-weaving spider Araneus ventricosus genome elucidates the spidroin gene catalogue.</title>
        <authorList>
            <person name="Kono N."/>
            <person name="Nakamura H."/>
            <person name="Ohtoshi R."/>
            <person name="Moran D.A.P."/>
            <person name="Shinohara A."/>
            <person name="Yoshida Y."/>
            <person name="Fujiwara M."/>
            <person name="Mori M."/>
            <person name="Tomita M."/>
            <person name="Arakawa K."/>
        </authorList>
    </citation>
    <scope>NUCLEOTIDE SEQUENCE [LARGE SCALE GENOMIC DNA]</scope>
</reference>
<feature type="transmembrane region" description="Helical" evidence="3">
    <location>
        <begin position="888"/>
        <end position="910"/>
    </location>
</feature>
<feature type="chain" id="PRO_5021267057" description="Disintegrin domain-containing protein" evidence="4">
    <location>
        <begin position="25"/>
        <end position="918"/>
    </location>
</feature>
<feature type="signal peptide" evidence="4">
    <location>
        <begin position="1"/>
        <end position="24"/>
    </location>
</feature>
<keyword evidence="3" id="KW-1133">Transmembrane helix</keyword>
<dbReference type="Proteomes" id="UP000499080">
    <property type="component" value="Unassembled WGS sequence"/>
</dbReference>
<dbReference type="PANTHER" id="PTHR45702:SF2">
    <property type="entry name" value="KUZBANIAN, ISOFORM A"/>
    <property type="match status" value="1"/>
</dbReference>
<dbReference type="PROSITE" id="PS50214">
    <property type="entry name" value="DISINTEGRIN_2"/>
    <property type="match status" value="1"/>
</dbReference>
<evidence type="ECO:0000256" key="4">
    <source>
        <dbReference type="SAM" id="SignalP"/>
    </source>
</evidence>
<evidence type="ECO:0000256" key="1">
    <source>
        <dbReference type="PROSITE-ProRule" id="PRU00068"/>
    </source>
</evidence>
<keyword evidence="3" id="KW-0812">Transmembrane</keyword>
<dbReference type="OrthoDB" id="6437438at2759"/>
<dbReference type="PANTHER" id="PTHR45702">
    <property type="entry name" value="ADAM10/ADAM17 METALLOPEPTIDASE FAMILY MEMBER"/>
    <property type="match status" value="1"/>
</dbReference>
<evidence type="ECO:0000313" key="7">
    <source>
        <dbReference type="Proteomes" id="UP000499080"/>
    </source>
</evidence>
<dbReference type="GO" id="GO:0006509">
    <property type="term" value="P:membrane protein ectodomain proteolysis"/>
    <property type="evidence" value="ECO:0007669"/>
    <property type="project" value="TreeGrafter"/>
</dbReference>
<feature type="region of interest" description="Disordered" evidence="2">
    <location>
        <begin position="233"/>
        <end position="254"/>
    </location>
</feature>
<dbReference type="InterPro" id="IPR036436">
    <property type="entry name" value="Disintegrin_dom_sf"/>
</dbReference>
<sequence>MFSSYYYYLYFLCLCLYVNVVAQGAENDKLLATNDSFDYQRRFTASPTEGPRWKPTAKAATGRQVSYSSSEDTISGIKNIEEEKNKKLLLINKDFIKEAKTKVFNKRDAKEEKITVETLSTFQANSSKSLADFFKDLNVSVVTPTSNISININRLLDADDKRLYLKQDEINLERKRQDNDIVEVTTEEELTAEDRYPNFVPTDNNIVNVGTKPNSFELGYVKILEKDFGFPEADKNAETHGQHGNKAGNTQEGPFPEYLVTLDDKFTTVKANQKIIYDPNKSNVTLQLEVLGESFKAFLDVLSEGIFMPNLQVTVHDKENTKNISLSTLKDYLNMYEGSLNSKNISYVCGSIVNSYFTGILMLENGTVWYVERPENSVNGKSTSVKETDISFHNCFLTNNSCHEVMLSGCKRNEKNKIICFEGRHEREEKSNSTKRLSLSNNTRSHHFSSDSLKNASCSLELVSDPSHFVTVHNQSIIHTLRELLTVILQANHVLNQVDFDGDGKPENLSLRIGHAAMYASYKDEGPESSESFMDQKLNTLLKHPQNSCLSLMFISSNRTDEEPISITYGGSICQGSLNETRPPANVAVVNTIGPKNRSRALLPMSLRVTETIGEMMGSLEKECENPLADPSSGNSWFSFFPNCSRESMTETLASRGSCLETYHDHHTEKLKVGKHARNGSRCGNGIVDSGEECDCGNDCQKNYSCCVQSGMINECQFDRSKGHECEWIDPCCTMSCRIVPKEWKKFCGNGDPSCGPKSAYCDGNSSTCPHNQTDSSASDGRRCGPGNLEQVGAGTCKNGRCDSTICRDAGLEDCHCPHKSRKTCKVCCKKKGKGHQCLPAENFGLKSNASNFFYRYPGLPCSTVNNEYCDSMGTCTSKLSGSGQADIFYSTLIGKGLSATALIAWTVLWRVMCLRLV</sequence>
<evidence type="ECO:0000313" key="6">
    <source>
        <dbReference type="EMBL" id="GBN54881.1"/>
    </source>
</evidence>
<comment type="caution">
    <text evidence="1">Lacks conserved residue(s) required for the propagation of feature annotation.</text>
</comment>
<dbReference type="Gene3D" id="4.10.70.10">
    <property type="entry name" value="Disintegrin domain"/>
    <property type="match status" value="1"/>
</dbReference>
<evidence type="ECO:0000256" key="3">
    <source>
        <dbReference type="SAM" id="Phobius"/>
    </source>
</evidence>
<gene>
    <name evidence="6" type="ORF">AVEN_9533_1</name>
</gene>
<keyword evidence="4" id="KW-0732">Signal</keyword>
<proteinExistence type="predicted"/>
<feature type="domain" description="Disintegrin" evidence="5">
    <location>
        <begin position="680"/>
        <end position="777"/>
    </location>
</feature>
<dbReference type="AlphaFoldDB" id="A0A4Y2PUG3"/>
<comment type="caution">
    <text evidence="6">The sequence shown here is derived from an EMBL/GenBank/DDBJ whole genome shotgun (WGS) entry which is preliminary data.</text>
</comment>
<dbReference type="EMBL" id="BGPR01012167">
    <property type="protein sequence ID" value="GBN54881.1"/>
    <property type="molecule type" value="Genomic_DNA"/>
</dbReference>
<dbReference type="InterPro" id="IPR001762">
    <property type="entry name" value="Disintegrin_dom"/>
</dbReference>